<evidence type="ECO:0000313" key="6">
    <source>
        <dbReference type="Proteomes" id="UP000250434"/>
    </source>
</evidence>
<evidence type="ECO:0000256" key="1">
    <source>
        <dbReference type="ARBA" id="ARBA00023015"/>
    </source>
</evidence>
<keyword evidence="1" id="KW-0805">Transcription regulation</keyword>
<protein>
    <recommendedName>
        <fullName evidence="4">HTH luxR-type domain-containing protein</fullName>
    </recommendedName>
</protein>
<dbReference type="GO" id="GO:0003677">
    <property type="term" value="F:DNA binding"/>
    <property type="evidence" value="ECO:0007669"/>
    <property type="project" value="UniProtKB-KW"/>
</dbReference>
<dbReference type="Proteomes" id="UP000250434">
    <property type="component" value="Chromosome"/>
</dbReference>
<dbReference type="EMBL" id="CP015163">
    <property type="protein sequence ID" value="AXB42310.1"/>
    <property type="molecule type" value="Genomic_DNA"/>
</dbReference>
<keyword evidence="2" id="KW-0238">DNA-binding</keyword>
<dbReference type="Gene3D" id="1.10.10.10">
    <property type="entry name" value="Winged helix-like DNA-binding domain superfamily/Winged helix DNA-binding domain"/>
    <property type="match status" value="1"/>
</dbReference>
<evidence type="ECO:0000256" key="3">
    <source>
        <dbReference type="ARBA" id="ARBA00023163"/>
    </source>
</evidence>
<accession>A0A344L2N6</accession>
<dbReference type="SMART" id="SM00421">
    <property type="entry name" value="HTH_LUXR"/>
    <property type="match status" value="1"/>
</dbReference>
<reference evidence="5 6" key="1">
    <citation type="submission" date="2016-04" db="EMBL/GenBank/DDBJ databases">
        <title>Complete genome sequence and analysis of deep-sea sediment isolate, Amycolatopsis sp. WP1.</title>
        <authorList>
            <person name="Wang H."/>
            <person name="Chen S."/>
            <person name="Wu Q."/>
        </authorList>
    </citation>
    <scope>NUCLEOTIDE SEQUENCE [LARGE SCALE GENOMIC DNA]</scope>
    <source>
        <strain evidence="5 6">WP1</strain>
    </source>
</reference>
<proteinExistence type="predicted"/>
<dbReference type="InterPro" id="IPR000792">
    <property type="entry name" value="Tscrpt_reg_LuxR_C"/>
</dbReference>
<dbReference type="PANTHER" id="PTHR44688">
    <property type="entry name" value="DNA-BINDING TRANSCRIPTIONAL ACTIVATOR DEVR_DOSR"/>
    <property type="match status" value="1"/>
</dbReference>
<gene>
    <name evidence="5" type="ORF">A4R43_07015</name>
</gene>
<dbReference type="SUPFAM" id="SSF55781">
    <property type="entry name" value="GAF domain-like"/>
    <property type="match status" value="1"/>
</dbReference>
<evidence type="ECO:0000256" key="2">
    <source>
        <dbReference type="ARBA" id="ARBA00023125"/>
    </source>
</evidence>
<dbReference type="PRINTS" id="PR00038">
    <property type="entry name" value="HTHLUXR"/>
</dbReference>
<dbReference type="InterPro" id="IPR016032">
    <property type="entry name" value="Sig_transdc_resp-reg_C-effctor"/>
</dbReference>
<feature type="domain" description="HTH luxR-type" evidence="4">
    <location>
        <begin position="270"/>
        <end position="333"/>
    </location>
</feature>
<dbReference type="GO" id="GO:0006355">
    <property type="term" value="P:regulation of DNA-templated transcription"/>
    <property type="evidence" value="ECO:0007669"/>
    <property type="project" value="InterPro"/>
</dbReference>
<dbReference type="RefSeq" id="WP_162788355.1">
    <property type="nucleotide sequence ID" value="NZ_CP015163.1"/>
</dbReference>
<evidence type="ECO:0000313" key="5">
    <source>
        <dbReference type="EMBL" id="AXB42310.1"/>
    </source>
</evidence>
<keyword evidence="3" id="KW-0804">Transcription</keyword>
<dbReference type="PROSITE" id="PS50043">
    <property type="entry name" value="HTH_LUXR_2"/>
    <property type="match status" value="1"/>
</dbReference>
<sequence length="333" mass="36132">MSLVGDVVPAAGEALTARELGNELSRRVGLLVPHDGHILVALDPVTGAGCLIDRQHCYSPELRHRLEVEDSREQVLAGLFTGDQRVDVVGSGFTDESRYAHLHEHMRGEGFGAELRLALRHRGVARGWLVLLRERDRRPFSAADAVHAERLSGYLASAVSRFVSAKPLRPGKLVLPPGVVILDQHNRITDATAAGRVWLGAIADEFSLSEAEHHNTLLNVTLLARQPGRRALSRVPTSAGWAAMSAEPLGDTGRVAVTLQSAPAQLLLPAVCGWYGITATERTVLELAVRGFGAKHIARRLELSSHTVYDHFKSLYRKTGVTSRDELMAGLSA</sequence>
<name>A0A344L2N6_9PSEU</name>
<organism evidence="5 6">
    <name type="scientific">Amycolatopsis albispora</name>
    <dbReference type="NCBI Taxonomy" id="1804986"/>
    <lineage>
        <taxon>Bacteria</taxon>
        <taxon>Bacillati</taxon>
        <taxon>Actinomycetota</taxon>
        <taxon>Actinomycetes</taxon>
        <taxon>Pseudonocardiales</taxon>
        <taxon>Pseudonocardiaceae</taxon>
        <taxon>Amycolatopsis</taxon>
    </lineage>
</organism>
<dbReference type="CDD" id="cd06170">
    <property type="entry name" value="LuxR_C_like"/>
    <property type="match status" value="1"/>
</dbReference>
<keyword evidence="6" id="KW-1185">Reference proteome</keyword>
<dbReference type="SUPFAM" id="SSF46894">
    <property type="entry name" value="C-terminal effector domain of the bipartite response regulators"/>
    <property type="match status" value="1"/>
</dbReference>
<dbReference type="InterPro" id="IPR036388">
    <property type="entry name" value="WH-like_DNA-bd_sf"/>
</dbReference>
<dbReference type="Pfam" id="PF00196">
    <property type="entry name" value="GerE"/>
    <property type="match status" value="1"/>
</dbReference>
<evidence type="ECO:0000259" key="4">
    <source>
        <dbReference type="PROSITE" id="PS50043"/>
    </source>
</evidence>
<dbReference type="AlphaFoldDB" id="A0A344L2N6"/>
<dbReference type="PROSITE" id="PS00622">
    <property type="entry name" value="HTH_LUXR_1"/>
    <property type="match status" value="1"/>
</dbReference>
<dbReference type="PANTHER" id="PTHR44688:SF16">
    <property type="entry name" value="DNA-BINDING TRANSCRIPTIONAL ACTIVATOR DEVR_DOSR"/>
    <property type="match status" value="1"/>
</dbReference>
<dbReference type="KEGG" id="aab:A4R43_07015"/>